<dbReference type="Gene3D" id="3.40.50.1000">
    <property type="entry name" value="HAD superfamily/HAD-like"/>
    <property type="match status" value="1"/>
</dbReference>
<feature type="transmembrane region" description="Helical" evidence="8">
    <location>
        <begin position="699"/>
        <end position="726"/>
    </location>
</feature>
<dbReference type="SFLD" id="SFLDS00003">
    <property type="entry name" value="Haloacid_Dehalogenase"/>
    <property type="match status" value="1"/>
</dbReference>
<evidence type="ECO:0000256" key="1">
    <source>
        <dbReference type="ARBA" id="ARBA00004141"/>
    </source>
</evidence>
<feature type="transmembrane region" description="Helical" evidence="8">
    <location>
        <begin position="264"/>
        <end position="280"/>
    </location>
</feature>
<keyword evidence="7 8" id="KW-0472">Membrane</keyword>
<dbReference type="NCBIfam" id="TIGR01494">
    <property type="entry name" value="ATPase_P-type"/>
    <property type="match status" value="2"/>
</dbReference>
<protein>
    <submittedName>
        <fullName evidence="10">Cation-translocating P-type ATPase</fullName>
    </submittedName>
</protein>
<feature type="transmembrane region" description="Helical" evidence="8">
    <location>
        <begin position="68"/>
        <end position="87"/>
    </location>
</feature>
<feature type="transmembrane region" description="Helical" evidence="8">
    <location>
        <begin position="802"/>
        <end position="821"/>
    </location>
</feature>
<dbReference type="SUPFAM" id="SSF81660">
    <property type="entry name" value="Metal cation-transporting ATPase, ATP-binding domain N"/>
    <property type="match status" value="1"/>
</dbReference>
<dbReference type="SUPFAM" id="SSF81653">
    <property type="entry name" value="Calcium ATPase, transduction domain A"/>
    <property type="match status" value="1"/>
</dbReference>
<dbReference type="InterPro" id="IPR008250">
    <property type="entry name" value="ATPase_P-typ_transduc_dom_A_sf"/>
</dbReference>
<dbReference type="RefSeq" id="WP_111815574.1">
    <property type="nucleotide sequence ID" value="NZ_CBCRZQ010000004.1"/>
</dbReference>
<dbReference type="SMART" id="SM00831">
    <property type="entry name" value="Cation_ATPase_N"/>
    <property type="match status" value="1"/>
</dbReference>
<dbReference type="PROSITE" id="PS00154">
    <property type="entry name" value="ATPASE_E1_E2"/>
    <property type="match status" value="1"/>
</dbReference>
<feature type="transmembrane region" description="Helical" evidence="8">
    <location>
        <begin position="772"/>
        <end position="790"/>
    </location>
</feature>
<evidence type="ECO:0000259" key="9">
    <source>
        <dbReference type="SMART" id="SM00831"/>
    </source>
</evidence>
<dbReference type="SFLD" id="SFLDF00027">
    <property type="entry name" value="p-type_atpase"/>
    <property type="match status" value="1"/>
</dbReference>
<feature type="transmembrane region" description="Helical" evidence="8">
    <location>
        <begin position="219"/>
        <end position="240"/>
    </location>
</feature>
<evidence type="ECO:0000256" key="6">
    <source>
        <dbReference type="ARBA" id="ARBA00022989"/>
    </source>
</evidence>
<keyword evidence="11" id="KW-1185">Reference proteome</keyword>
<evidence type="ECO:0000256" key="7">
    <source>
        <dbReference type="ARBA" id="ARBA00023136"/>
    </source>
</evidence>
<dbReference type="SUPFAM" id="SSF56784">
    <property type="entry name" value="HAD-like"/>
    <property type="match status" value="1"/>
</dbReference>
<accession>A0A5C6YRB8</accession>
<feature type="transmembrane region" description="Helical" evidence="8">
    <location>
        <begin position="738"/>
        <end position="760"/>
    </location>
</feature>
<keyword evidence="2 8" id="KW-0812">Transmembrane</keyword>
<dbReference type="Gene3D" id="3.40.1110.10">
    <property type="entry name" value="Calcium-transporting ATPase, cytoplasmic domain N"/>
    <property type="match status" value="1"/>
</dbReference>
<comment type="subcellular location">
    <subcellularLocation>
        <location evidence="1">Membrane</location>
        <topology evidence="1">Multi-pass membrane protein</topology>
    </subcellularLocation>
</comment>
<evidence type="ECO:0000313" key="10">
    <source>
        <dbReference type="EMBL" id="TXD69476.1"/>
    </source>
</evidence>
<dbReference type="InterPro" id="IPR001757">
    <property type="entry name" value="P_typ_ATPase"/>
</dbReference>
<dbReference type="InterPro" id="IPR023214">
    <property type="entry name" value="HAD_sf"/>
</dbReference>
<dbReference type="PRINTS" id="PR00119">
    <property type="entry name" value="CATATPASE"/>
</dbReference>
<evidence type="ECO:0000256" key="2">
    <source>
        <dbReference type="ARBA" id="ARBA00022692"/>
    </source>
</evidence>
<proteinExistence type="predicted"/>
<feature type="transmembrane region" description="Helical" evidence="8">
    <location>
        <begin position="42"/>
        <end position="62"/>
    </location>
</feature>
<organism evidence="10 11">
    <name type="scientific">Aequorivita lipolytica</name>
    <dbReference type="NCBI Taxonomy" id="153267"/>
    <lineage>
        <taxon>Bacteria</taxon>
        <taxon>Pseudomonadati</taxon>
        <taxon>Bacteroidota</taxon>
        <taxon>Flavobacteriia</taxon>
        <taxon>Flavobacteriales</taxon>
        <taxon>Flavobacteriaceae</taxon>
        <taxon>Aequorivita</taxon>
    </lineage>
</organism>
<dbReference type="OrthoDB" id="1521937at2"/>
<gene>
    <name evidence="10" type="ORF">ESV24_06465</name>
</gene>
<evidence type="ECO:0000256" key="4">
    <source>
        <dbReference type="ARBA" id="ARBA00022840"/>
    </source>
</evidence>
<dbReference type="Pfam" id="PF00702">
    <property type="entry name" value="Hydrolase"/>
    <property type="match status" value="1"/>
</dbReference>
<dbReference type="Pfam" id="PF00689">
    <property type="entry name" value="Cation_ATPase_C"/>
    <property type="match status" value="1"/>
</dbReference>
<dbReference type="Proteomes" id="UP000321945">
    <property type="component" value="Unassembled WGS sequence"/>
</dbReference>
<reference evidence="10 11" key="1">
    <citation type="submission" date="2019-08" db="EMBL/GenBank/DDBJ databases">
        <title>Genome of Aequorivita lipolytica Y10-2 (type strain).</title>
        <authorList>
            <person name="Bowman J.P."/>
        </authorList>
    </citation>
    <scope>NUCLEOTIDE SEQUENCE [LARGE SCALE GENOMIC DNA]</scope>
    <source>
        <strain evidence="10 11">Y10-2</strain>
    </source>
</reference>
<dbReference type="AlphaFoldDB" id="A0A5C6YRB8"/>
<feature type="transmembrane region" description="Helical" evidence="8">
    <location>
        <begin position="660"/>
        <end position="678"/>
    </location>
</feature>
<dbReference type="GO" id="GO:0005524">
    <property type="term" value="F:ATP binding"/>
    <property type="evidence" value="ECO:0007669"/>
    <property type="project" value="UniProtKB-KW"/>
</dbReference>
<dbReference type="PRINTS" id="PR00120">
    <property type="entry name" value="HATPASE"/>
</dbReference>
<dbReference type="Pfam" id="PF00690">
    <property type="entry name" value="Cation_ATPase_N"/>
    <property type="match status" value="1"/>
</dbReference>
<dbReference type="SFLD" id="SFLDG00002">
    <property type="entry name" value="C1.7:_P-type_atpase_like"/>
    <property type="match status" value="1"/>
</dbReference>
<evidence type="ECO:0000256" key="5">
    <source>
        <dbReference type="ARBA" id="ARBA00022967"/>
    </source>
</evidence>
<dbReference type="InterPro" id="IPR023298">
    <property type="entry name" value="ATPase_P-typ_TM_dom_sf"/>
</dbReference>
<keyword evidence="4" id="KW-0067">ATP-binding</keyword>
<keyword evidence="5" id="KW-1278">Translocase</keyword>
<dbReference type="SUPFAM" id="SSF81665">
    <property type="entry name" value="Calcium ATPase, transmembrane domain M"/>
    <property type="match status" value="1"/>
</dbReference>
<dbReference type="InterPro" id="IPR023299">
    <property type="entry name" value="ATPase_P-typ_cyto_dom_N"/>
</dbReference>
<dbReference type="InterPro" id="IPR004014">
    <property type="entry name" value="ATPase_P-typ_cation-transptr_N"/>
</dbReference>
<dbReference type="InterPro" id="IPR018303">
    <property type="entry name" value="ATPase_P-typ_P_site"/>
</dbReference>
<feature type="domain" description="Cation-transporting P-type ATPase N-terminal" evidence="9">
    <location>
        <begin position="2"/>
        <end position="64"/>
    </location>
</feature>
<dbReference type="GO" id="GO:0016020">
    <property type="term" value="C:membrane"/>
    <property type="evidence" value="ECO:0007669"/>
    <property type="project" value="UniProtKB-SubCell"/>
</dbReference>
<name>A0A5C6YRB8_9FLAO</name>
<evidence type="ECO:0000256" key="3">
    <source>
        <dbReference type="ARBA" id="ARBA00022741"/>
    </source>
</evidence>
<dbReference type="Gene3D" id="1.20.1110.10">
    <property type="entry name" value="Calcium-transporting ATPase, transmembrane domain"/>
    <property type="match status" value="1"/>
</dbReference>
<dbReference type="InterPro" id="IPR059000">
    <property type="entry name" value="ATPase_P-type_domA"/>
</dbReference>
<comment type="caution">
    <text evidence="10">The sequence shown here is derived from an EMBL/GenBank/DDBJ whole genome shotgun (WGS) entry which is preliminary data.</text>
</comment>
<dbReference type="EMBL" id="VORU01000004">
    <property type="protein sequence ID" value="TXD69476.1"/>
    <property type="molecule type" value="Genomic_DNA"/>
</dbReference>
<evidence type="ECO:0000256" key="8">
    <source>
        <dbReference type="SAM" id="Phobius"/>
    </source>
</evidence>
<keyword evidence="6 8" id="KW-1133">Transmembrane helix</keyword>
<dbReference type="PANTHER" id="PTHR42861">
    <property type="entry name" value="CALCIUM-TRANSPORTING ATPASE"/>
    <property type="match status" value="1"/>
</dbReference>
<evidence type="ECO:0000313" key="11">
    <source>
        <dbReference type="Proteomes" id="UP000321945"/>
    </source>
</evidence>
<dbReference type="InterPro" id="IPR044492">
    <property type="entry name" value="P_typ_ATPase_HD_dom"/>
</dbReference>
<dbReference type="InterPro" id="IPR006068">
    <property type="entry name" value="ATPase_P-typ_cation-transptr_C"/>
</dbReference>
<dbReference type="Pfam" id="PF00122">
    <property type="entry name" value="E1-E2_ATPase"/>
    <property type="match status" value="1"/>
</dbReference>
<sequence>MAIENFDIQGLLDSEVLASRKKFGVNVLESKKKNPFFEAIKGLLKEPMVILLLVAATLYFFTGNTGDGIFLAAAILLVAAISLYQDAKTHDALEKLKELSQPNCKVIRNGTVVEIKSQEVVVGDFLMVEEGSTIVADGTIVHSNDFSVNESILTGESFSVEKNASSKDNKIFMGTQVGGGLAIAEITAVGNQTKVGKIGKSIEDISSERSTLELQINNFVKKMVIAGAVIFLLVWGINYYNSEDVLDSLLKALTLAMSVLPEEIPVAFTTFMAIGAWRLMNMGVIVKQMKTVESLGSATVICVDKTGTITENKMRLDKIFTLETDRITSVEETLSESEKLLITTAMWASEPIPFDTMEQSLHKFYKKIVKIDERPNFKMVHEYPLGGKPPMMTHIFKNESGNRIIAAKGAPEALMAVSDLSGEQKEILKQKISILAADGYRVLGVGISKFEGTDWPKKQQDFNFEFKGLVAFYDPPKENISKVFQDFYNAGIAVKIITGDIAETTMAIAKKVNFKGSGEVISGDELINLDDSELQKITSEKNIFARMFPEAKLKIINALKAQGHIVAMTGDGVNDGPALKAANIGVAMGKKGTEIAKQSASLVLVDDDLSKMVEAVAMGRKIYSNLKKAIQYIISIHIPIILIVFIPLVLGWVYPNIFTPVHVILLELIMGPTCSIVYENEPLEKDSMLQKPRPFSSTFFNWSELFTSIIQGLVITAGVLTVYQLAVNNGANEEVTRTMVFTALITANIVLTFVNRSFIYSIFTTFRYKNRLVPIMIGITIGITLSLLLVPPFTEFFEFERLGINQIGISVGIGVLSALWYETVKWWKRNHISKKSLINEQNDLSY</sequence>
<dbReference type="GO" id="GO:0016887">
    <property type="term" value="F:ATP hydrolysis activity"/>
    <property type="evidence" value="ECO:0007669"/>
    <property type="project" value="InterPro"/>
</dbReference>
<dbReference type="InterPro" id="IPR036412">
    <property type="entry name" value="HAD-like_sf"/>
</dbReference>
<keyword evidence="3" id="KW-0547">Nucleotide-binding</keyword>
<feature type="transmembrane region" description="Helical" evidence="8">
    <location>
        <begin position="629"/>
        <end position="654"/>
    </location>
</feature>
<dbReference type="Gene3D" id="2.70.150.10">
    <property type="entry name" value="Calcium-transporting ATPase, cytoplasmic transduction domain A"/>
    <property type="match status" value="1"/>
</dbReference>